<evidence type="ECO:0000313" key="4">
    <source>
        <dbReference type="Proteomes" id="UP000435648"/>
    </source>
</evidence>
<dbReference type="Pfam" id="PF11127">
    <property type="entry name" value="YgaP-like_TM"/>
    <property type="match status" value="1"/>
</dbReference>
<reference evidence="3 4" key="1">
    <citation type="submission" date="2019-12" db="EMBL/GenBank/DDBJ databases">
        <title>The genome of Stappia indica PHM037.</title>
        <authorList>
            <person name="Kacar D."/>
            <person name="Galan B."/>
            <person name="Canedo L."/>
            <person name="Rodriguez P."/>
            <person name="de la Calle F."/>
            <person name="Garcia J.L."/>
        </authorList>
    </citation>
    <scope>NUCLEOTIDE SEQUENCE [LARGE SCALE GENOMIC DNA]</scope>
    <source>
        <strain evidence="3 4">PHM037</strain>
    </source>
</reference>
<gene>
    <name evidence="3" type="ORF">GH266_21035</name>
</gene>
<keyword evidence="1" id="KW-0472">Membrane</keyword>
<dbReference type="EMBL" id="CP046908">
    <property type="protein sequence ID" value="QGZ37552.1"/>
    <property type="molecule type" value="Genomic_DNA"/>
</dbReference>
<accession>A0A857CGG5</accession>
<organism evidence="3 4">
    <name type="scientific">Stappia indica</name>
    <dbReference type="NCBI Taxonomy" id="538381"/>
    <lineage>
        <taxon>Bacteria</taxon>
        <taxon>Pseudomonadati</taxon>
        <taxon>Pseudomonadota</taxon>
        <taxon>Alphaproteobacteria</taxon>
        <taxon>Hyphomicrobiales</taxon>
        <taxon>Stappiaceae</taxon>
        <taxon>Stappia</taxon>
    </lineage>
</organism>
<keyword evidence="1" id="KW-1133">Transmembrane helix</keyword>
<feature type="transmembrane region" description="Helical" evidence="1">
    <location>
        <begin position="12"/>
        <end position="29"/>
    </location>
</feature>
<evidence type="ECO:0000259" key="2">
    <source>
        <dbReference type="Pfam" id="PF11127"/>
    </source>
</evidence>
<proteinExistence type="predicted"/>
<feature type="domain" description="Inner membrane protein YgaP-like transmembrane" evidence="2">
    <location>
        <begin position="1"/>
        <end position="64"/>
    </location>
</feature>
<dbReference type="AlphaFoldDB" id="A0A857CGG5"/>
<keyword evidence="1" id="KW-0812">Transmembrane</keyword>
<sequence>MTTNVGSADRIARIVVGLALIAFALSGPADITWKWVGWIGVVPLLTAFLKWCPAYTLLGVNTCSK</sequence>
<evidence type="ECO:0000313" key="3">
    <source>
        <dbReference type="EMBL" id="QGZ37552.1"/>
    </source>
</evidence>
<dbReference type="Proteomes" id="UP000435648">
    <property type="component" value="Chromosome"/>
</dbReference>
<dbReference type="KEGG" id="siw:GH266_21035"/>
<dbReference type="InterPro" id="IPR021309">
    <property type="entry name" value="YgaP-like_TM"/>
</dbReference>
<dbReference type="OrthoDB" id="9804804at2"/>
<name>A0A857CGG5_9HYPH</name>
<protein>
    <submittedName>
        <fullName evidence="3">DUF2892 domain-containing protein</fullName>
    </submittedName>
</protein>
<evidence type="ECO:0000256" key="1">
    <source>
        <dbReference type="SAM" id="Phobius"/>
    </source>
</evidence>
<feature type="transmembrane region" description="Helical" evidence="1">
    <location>
        <begin position="35"/>
        <end position="58"/>
    </location>
</feature>